<evidence type="ECO:0000256" key="12">
    <source>
        <dbReference type="ARBA" id="ARBA00022692"/>
    </source>
</evidence>
<dbReference type="EMBL" id="QSSX01000005">
    <property type="protein sequence ID" value="RGM24877.1"/>
    <property type="molecule type" value="Genomic_DNA"/>
</dbReference>
<evidence type="ECO:0000313" key="44">
    <source>
        <dbReference type="Proteomes" id="UP000235093"/>
    </source>
</evidence>
<evidence type="ECO:0000313" key="49">
    <source>
        <dbReference type="Proteomes" id="UP000284472"/>
    </source>
</evidence>
<dbReference type="InterPro" id="IPR001264">
    <property type="entry name" value="Glyco_trans_51"/>
</dbReference>
<evidence type="ECO:0000256" key="3">
    <source>
        <dbReference type="ARBA" id="ARBA00004752"/>
    </source>
</evidence>
<dbReference type="EC" id="3.4.16.4" evidence="6"/>
<evidence type="ECO:0000256" key="8">
    <source>
        <dbReference type="ARBA" id="ARBA00022645"/>
    </source>
</evidence>
<evidence type="ECO:0000256" key="10">
    <source>
        <dbReference type="ARBA" id="ARBA00022676"/>
    </source>
</evidence>
<protein>
    <recommendedName>
        <fullName evidence="7">Penicillin-binding protein 1A</fullName>
        <ecNumber evidence="23">2.4.99.28</ecNumber>
        <ecNumber evidence="6">3.4.16.4</ecNumber>
    </recommendedName>
</protein>
<evidence type="ECO:0000256" key="13">
    <source>
        <dbReference type="ARBA" id="ARBA00022801"/>
    </source>
</evidence>
<dbReference type="PANTHER" id="PTHR32282">
    <property type="entry name" value="BINDING PROTEIN TRANSPEPTIDASE, PUTATIVE-RELATED"/>
    <property type="match status" value="1"/>
</dbReference>
<accession>A0A2N5NT61</accession>
<dbReference type="EMBL" id="JAAIRV010000002">
    <property type="protein sequence ID" value="NSI57145.1"/>
    <property type="molecule type" value="Genomic_DNA"/>
</dbReference>
<dbReference type="EMBL" id="NIHT01000001">
    <property type="protein sequence ID" value="PLT77585.1"/>
    <property type="molecule type" value="Genomic_DNA"/>
</dbReference>
<reference evidence="37 44" key="1">
    <citation type="journal article" date="2017" name="Genome Med.">
        <title>A novel Ruminococcus gnavus clade enriched in inflammatory bowel disease patients.</title>
        <authorList>
            <person name="Hall A.B."/>
            <person name="Yassour M."/>
            <person name="Sauk J."/>
            <person name="Garner A."/>
            <person name="Jiang X."/>
            <person name="Arthur T."/>
            <person name="Lagoudas G.K."/>
            <person name="Vatanen T."/>
            <person name="Fornelos N."/>
            <person name="Wilson R."/>
            <person name="Bertha M."/>
            <person name="Cohen M."/>
            <person name="Garber J."/>
            <person name="Khalili H."/>
            <person name="Gevers D."/>
            <person name="Ananthakrishnan A.N."/>
            <person name="Kugathasan S."/>
            <person name="Lander E.S."/>
            <person name="Blainey P."/>
            <person name="Vlamakis H."/>
            <person name="Xavier R.J."/>
            <person name="Huttenhower C."/>
        </authorList>
    </citation>
    <scope>NUCLEOTIDE SEQUENCE [LARGE SCALE GENOMIC DNA]</scope>
    <source>
        <strain evidence="37 44">RJX1125</strain>
    </source>
</reference>
<evidence type="ECO:0000256" key="14">
    <source>
        <dbReference type="ARBA" id="ARBA00022960"/>
    </source>
</evidence>
<evidence type="ECO:0000256" key="17">
    <source>
        <dbReference type="ARBA" id="ARBA00022989"/>
    </source>
</evidence>
<gene>
    <name evidence="37" type="ORF">CDL23_00285</name>
    <name evidence="43" type="ORF">DW142_06025</name>
    <name evidence="42" type="ORF">DW243_03010</name>
    <name evidence="41" type="ORF">DW270_07040</name>
    <name evidence="40" type="ORF">DW812_02110</name>
    <name evidence="39" type="ORF">DWX36_03575</name>
    <name evidence="38" type="ORF">DXC31_03410</name>
    <name evidence="34" type="ORF">G4958_05770</name>
    <name evidence="36" type="ORF">G4981_01540</name>
    <name evidence="35" type="ORF">G4993_01830</name>
    <name evidence="28" type="ORF">LIQ08_00265</name>
    <name evidence="27" type="ORF">LIQ10_12740</name>
    <name evidence="33" type="ORF">O4N78_01585</name>
    <name evidence="30" type="ORF">OZZ16_01720</name>
    <name evidence="29" type="ORF">OZZ17_09785</name>
    <name evidence="32" type="ORF">PNU63_04415</name>
    <name evidence="31" type="ORF">PNW85_02375</name>
</gene>
<dbReference type="Proteomes" id="UP000260808">
    <property type="component" value="Unassembled WGS sequence"/>
</dbReference>
<evidence type="ECO:0000313" key="42">
    <source>
        <dbReference type="EMBL" id="RHG87511.1"/>
    </source>
</evidence>
<dbReference type="AlphaFoldDB" id="A0A2N5NT61"/>
<reference evidence="31" key="8">
    <citation type="submission" date="2023-01" db="EMBL/GenBank/DDBJ databases">
        <title>Human gut microbiome strain richness.</title>
        <authorList>
            <person name="Chen-Liaw A."/>
        </authorList>
    </citation>
    <scope>NUCLEOTIDE SEQUENCE</scope>
    <source>
        <strain evidence="32">1001217st1_A9_1001217B_191108</strain>
        <strain evidence="31">RTP21484st1_H11_RTP21484_190118</strain>
    </source>
</reference>
<evidence type="ECO:0000313" key="32">
    <source>
        <dbReference type="EMBL" id="MDB8738026.1"/>
    </source>
</evidence>
<evidence type="ECO:0000256" key="18">
    <source>
        <dbReference type="ARBA" id="ARBA00023136"/>
    </source>
</evidence>
<dbReference type="EMBL" id="QSIR01000002">
    <property type="protein sequence ID" value="RHD08717.1"/>
    <property type="molecule type" value="Genomic_DNA"/>
</dbReference>
<dbReference type="GO" id="GO:0071555">
    <property type="term" value="P:cell wall organization"/>
    <property type="evidence" value="ECO:0007669"/>
    <property type="project" value="UniProtKB-KW"/>
</dbReference>
<evidence type="ECO:0000313" key="45">
    <source>
        <dbReference type="Proteomes" id="UP000260808"/>
    </source>
</evidence>
<comment type="function">
    <text evidence="1">Cell wall formation. Synthesis of cross-linked peptidoglycan from the lipid intermediates. The enzyme has a penicillin-insensitive transglycosylase N-terminal domain (formation of linear glycan strands) and a penicillin-sensitive transpeptidase C-terminal domain (cross-linking of the peptide subunits).</text>
</comment>
<dbReference type="EMBL" id="JAPZEG010000001">
    <property type="protein sequence ID" value="MDE1202281.1"/>
    <property type="molecule type" value="Genomic_DNA"/>
</dbReference>
<evidence type="ECO:0000256" key="7">
    <source>
        <dbReference type="ARBA" id="ARBA00018638"/>
    </source>
</evidence>
<dbReference type="EMBL" id="JAQMLR010000003">
    <property type="protein sequence ID" value="MDB8738026.1"/>
    <property type="molecule type" value="Genomic_DNA"/>
</dbReference>
<keyword evidence="11 38" id="KW-0808">Transferase</keyword>
<dbReference type="InterPro" id="IPR036950">
    <property type="entry name" value="PBP_transglycosylase"/>
</dbReference>
<dbReference type="EMBL" id="QRIA01000007">
    <property type="protein sequence ID" value="RHG19473.1"/>
    <property type="molecule type" value="Genomic_DNA"/>
</dbReference>
<keyword evidence="12" id="KW-0812">Transmembrane</keyword>
<reference evidence="27" key="5">
    <citation type="submission" date="2021-10" db="EMBL/GenBank/DDBJ databases">
        <title>Collection of gut derived symbiotic bacterial strains cultured from healthy donors.</title>
        <authorList>
            <person name="Lin H."/>
            <person name="Littmann E."/>
            <person name="Claire K."/>
            <person name="Pamer E."/>
        </authorList>
    </citation>
    <scope>NUCLEOTIDE SEQUENCE</scope>
    <source>
        <strain evidence="28">MSK.23.18</strain>
        <strain evidence="27">MSK.23.4</strain>
    </source>
</reference>
<evidence type="ECO:0000313" key="50">
    <source>
        <dbReference type="Proteomes" id="UP000285697"/>
    </source>
</evidence>
<evidence type="ECO:0000256" key="21">
    <source>
        <dbReference type="ARBA" id="ARBA00023316"/>
    </source>
</evidence>
<dbReference type="EMBL" id="JAAIRY010000001">
    <property type="protein sequence ID" value="NSI63991.1"/>
    <property type="molecule type" value="Genomic_DNA"/>
</dbReference>
<evidence type="ECO:0000256" key="25">
    <source>
        <dbReference type="ARBA" id="ARBA00060592"/>
    </source>
</evidence>
<evidence type="ECO:0000256" key="22">
    <source>
        <dbReference type="ARBA" id="ARBA00034000"/>
    </source>
</evidence>
<evidence type="ECO:0000256" key="6">
    <source>
        <dbReference type="ARBA" id="ARBA00012448"/>
    </source>
</evidence>
<evidence type="ECO:0000313" key="33">
    <source>
        <dbReference type="EMBL" id="MDE1202281.1"/>
    </source>
</evidence>
<evidence type="ECO:0000256" key="4">
    <source>
        <dbReference type="ARBA" id="ARBA00007090"/>
    </source>
</evidence>
<evidence type="ECO:0000313" key="38">
    <source>
        <dbReference type="EMBL" id="RGM24877.1"/>
    </source>
</evidence>
<evidence type="ECO:0000256" key="9">
    <source>
        <dbReference type="ARBA" id="ARBA00022670"/>
    </source>
</evidence>
<keyword evidence="8" id="KW-0121">Carboxypeptidase</keyword>
<dbReference type="Proteomes" id="UP000284472">
    <property type="component" value="Unassembled WGS sequence"/>
</dbReference>
<comment type="similarity">
    <text evidence="5">In the N-terminal section; belongs to the glycosyltransferase 51 family.</text>
</comment>
<dbReference type="GO" id="GO:0046677">
    <property type="term" value="P:response to antibiotic"/>
    <property type="evidence" value="ECO:0007669"/>
    <property type="project" value="UniProtKB-KW"/>
</dbReference>
<dbReference type="GO" id="GO:0005886">
    <property type="term" value="C:plasma membrane"/>
    <property type="evidence" value="ECO:0007669"/>
    <property type="project" value="UniProtKB-SubCell"/>
</dbReference>
<dbReference type="Proteomes" id="UP001079535">
    <property type="component" value="Unassembled WGS sequence"/>
</dbReference>
<sequence length="221" mass="25399">MKWIKRLCSFIFLCLFLVVAFMLWRGYGDCQDALKKMSVQQMGAQIQAKEDYTTLDQLPKDYIDAVLAVEDKRFYKHPGIDPLAICRALYNDIRAGSYVEGGSTITQQLAKNQFFTQDKKISRKVAEMFMAFEIEKVYDKDTILELYLNSIYFGNGYNSVAEACRGYFGKEPMEMNFDECTMLAGIPNAPSAYNPLVNPDLAYQRQQQVIRKMEKAGFLNK</sequence>
<keyword evidence="16" id="KW-0573">Peptidoglycan synthesis</keyword>
<comment type="catalytic activity">
    <reaction evidence="24">
        <text>[GlcNAc-(1-&gt;4)-Mur2Ac(oyl-L-Ala-gamma-D-Glu-L-Lys-D-Ala-D-Ala)](n)-di-trans,octa-cis-undecaprenyl diphosphate + beta-D-GlcNAc-(1-&gt;4)-Mur2Ac(oyl-L-Ala-gamma-D-Glu-L-Lys-D-Ala-D-Ala)-di-trans,octa-cis-undecaprenyl diphosphate = [GlcNAc-(1-&gt;4)-Mur2Ac(oyl-L-Ala-gamma-D-Glu-L-Lys-D-Ala-D-Ala)](n+1)-di-trans,octa-cis-undecaprenyl diphosphate + di-trans,octa-cis-undecaprenyl diphosphate + H(+)</text>
        <dbReference type="Rhea" id="RHEA:23708"/>
        <dbReference type="Rhea" id="RHEA-COMP:9602"/>
        <dbReference type="Rhea" id="RHEA-COMP:9603"/>
        <dbReference type="ChEBI" id="CHEBI:15378"/>
        <dbReference type="ChEBI" id="CHEBI:58405"/>
        <dbReference type="ChEBI" id="CHEBI:60033"/>
        <dbReference type="ChEBI" id="CHEBI:78435"/>
        <dbReference type="EC" id="2.4.99.28"/>
    </reaction>
</comment>
<evidence type="ECO:0000256" key="2">
    <source>
        <dbReference type="ARBA" id="ARBA00004401"/>
    </source>
</evidence>
<dbReference type="Proteomes" id="UP001296643">
    <property type="component" value="Unassembled WGS sequence"/>
</dbReference>
<keyword evidence="19" id="KW-0046">Antibiotic resistance</keyword>
<evidence type="ECO:0000313" key="43">
    <source>
        <dbReference type="EMBL" id="RHJ14060.1"/>
    </source>
</evidence>
<name>A0A2N5NT61_MEDGN</name>
<dbReference type="GO" id="GO:0009252">
    <property type="term" value="P:peptidoglycan biosynthetic process"/>
    <property type="evidence" value="ECO:0007669"/>
    <property type="project" value="UniProtKB-UniPathway"/>
</dbReference>
<evidence type="ECO:0000256" key="24">
    <source>
        <dbReference type="ARBA" id="ARBA00049902"/>
    </source>
</evidence>
<dbReference type="Proteomes" id="UP001296580">
    <property type="component" value="Unassembled WGS sequence"/>
</dbReference>
<dbReference type="InterPro" id="IPR023346">
    <property type="entry name" value="Lysozyme-like_dom_sf"/>
</dbReference>
<dbReference type="Proteomes" id="UP001076974">
    <property type="component" value="Unassembled WGS sequence"/>
</dbReference>
<dbReference type="Proteomes" id="UP000283992">
    <property type="component" value="Unassembled WGS sequence"/>
</dbReference>
<keyword evidence="20" id="KW-0511">Multifunctional enzyme</keyword>
<evidence type="ECO:0000259" key="26">
    <source>
        <dbReference type="Pfam" id="PF00912"/>
    </source>
</evidence>
<proteinExistence type="inferred from homology"/>
<dbReference type="EC" id="2.4.99.28" evidence="23"/>
<dbReference type="Proteomes" id="UP000283834">
    <property type="component" value="Unassembled WGS sequence"/>
</dbReference>
<comment type="catalytic activity">
    <reaction evidence="22">
        <text>Preferential cleavage: (Ac)2-L-Lys-D-Ala-|-D-Ala. Also transpeptidation of peptidyl-alanyl moieties that are N-acyl substituents of D-alanine.</text>
        <dbReference type="EC" id="3.4.16.4"/>
    </reaction>
</comment>
<dbReference type="GO" id="GO:0008955">
    <property type="term" value="F:peptidoglycan glycosyltransferase activity"/>
    <property type="evidence" value="ECO:0007669"/>
    <property type="project" value="UniProtKB-EC"/>
</dbReference>
<keyword evidence="10" id="KW-0328">Glycosyltransferase</keyword>
<evidence type="ECO:0000313" key="35">
    <source>
        <dbReference type="EMBL" id="NSI57145.1"/>
    </source>
</evidence>
<organism evidence="38 45">
    <name type="scientific">Mediterraneibacter gnavus</name>
    <name type="common">Ruminococcus gnavus</name>
    <dbReference type="NCBI Taxonomy" id="33038"/>
    <lineage>
        <taxon>Bacteria</taxon>
        <taxon>Bacillati</taxon>
        <taxon>Bacillota</taxon>
        <taxon>Clostridia</taxon>
        <taxon>Lachnospirales</taxon>
        <taxon>Lachnospiraceae</taxon>
        <taxon>Mediterraneibacter</taxon>
    </lineage>
</organism>
<evidence type="ECO:0000313" key="46">
    <source>
        <dbReference type="Proteomes" id="UP000283834"/>
    </source>
</evidence>
<dbReference type="EMBL" id="JAJBNC010000020">
    <property type="protein sequence ID" value="MCB5494592.1"/>
    <property type="molecule type" value="Genomic_DNA"/>
</dbReference>
<dbReference type="EMBL" id="JAJBOM010000001">
    <property type="protein sequence ID" value="MCB5617605.1"/>
    <property type="molecule type" value="Genomic_DNA"/>
</dbReference>
<reference evidence="33" key="7">
    <citation type="submission" date="2022-12" db="EMBL/GenBank/DDBJ databases">
        <title>Genome of R. gnavus strain RSHDN_120.</title>
        <authorList>
            <person name="Abdugheni R."/>
        </authorList>
    </citation>
    <scope>NUCLEOTIDE SEQUENCE</scope>
    <source>
        <strain evidence="33">RSHDN_120</strain>
    </source>
</reference>
<evidence type="ECO:0000313" key="40">
    <source>
        <dbReference type="EMBL" id="RHD08717.1"/>
    </source>
</evidence>
<dbReference type="GeneID" id="57432219"/>
<evidence type="ECO:0000256" key="5">
    <source>
        <dbReference type="ARBA" id="ARBA00007739"/>
    </source>
</evidence>
<dbReference type="Proteomes" id="UP001297370">
    <property type="component" value="Unassembled WGS sequence"/>
</dbReference>
<feature type="domain" description="Glycosyl transferase family 51" evidence="26">
    <location>
        <begin position="46"/>
        <end position="214"/>
    </location>
</feature>
<dbReference type="Proteomes" id="UP001149331">
    <property type="component" value="Unassembled WGS sequence"/>
</dbReference>
<dbReference type="UniPathway" id="UPA00219"/>
<dbReference type="Proteomes" id="UP001297422">
    <property type="component" value="Unassembled WGS sequence"/>
</dbReference>
<reference evidence="34" key="4">
    <citation type="submission" date="2020-02" db="EMBL/GenBank/DDBJ databases">
        <authorList>
            <person name="Littmann E."/>
            <person name="Sorbara M."/>
        </authorList>
    </citation>
    <scope>NUCLEOTIDE SEQUENCE</scope>
    <source>
        <strain evidence="36">MSK.11.9</strain>
        <strain evidence="35">MSK.15.32</strain>
        <strain evidence="34">MSK.22.53</strain>
    </source>
</reference>
<evidence type="ECO:0000313" key="30">
    <source>
        <dbReference type="EMBL" id="MCZ0688644.1"/>
    </source>
</evidence>
<dbReference type="Proteomes" id="UP001212160">
    <property type="component" value="Unassembled WGS sequence"/>
</dbReference>
<dbReference type="Proteomes" id="UP000283981">
    <property type="component" value="Unassembled WGS sequence"/>
</dbReference>
<dbReference type="Pfam" id="PF00912">
    <property type="entry name" value="Transgly"/>
    <property type="match status" value="1"/>
</dbReference>
<dbReference type="Proteomes" id="UP000235093">
    <property type="component" value="Unassembled WGS sequence"/>
</dbReference>
<evidence type="ECO:0000313" key="41">
    <source>
        <dbReference type="EMBL" id="RHG19473.1"/>
    </source>
</evidence>
<dbReference type="Proteomes" id="UP000285697">
    <property type="component" value="Unassembled WGS sequence"/>
</dbReference>
<comment type="caution">
    <text evidence="38">The sequence shown here is derived from an EMBL/GenBank/DDBJ whole genome shotgun (WGS) entry which is preliminary data.</text>
</comment>
<dbReference type="EMBL" id="JAPRAY010000012">
    <property type="protein sequence ID" value="MCZ0667835.1"/>
    <property type="molecule type" value="Genomic_DNA"/>
</dbReference>
<dbReference type="Proteomes" id="UP001296581">
    <property type="component" value="Unassembled WGS sequence"/>
</dbReference>
<dbReference type="PANTHER" id="PTHR32282:SF33">
    <property type="entry name" value="PEPTIDOGLYCAN GLYCOSYLTRANSFERASE"/>
    <property type="match status" value="1"/>
</dbReference>
<comment type="pathway">
    <text evidence="25">Glycan biosynthesis.</text>
</comment>
<evidence type="ECO:0000256" key="11">
    <source>
        <dbReference type="ARBA" id="ARBA00022679"/>
    </source>
</evidence>
<dbReference type="SUPFAM" id="SSF53955">
    <property type="entry name" value="Lysozyme-like"/>
    <property type="match status" value="1"/>
</dbReference>
<dbReference type="EMBL" id="QRLN01000006">
    <property type="protein sequence ID" value="RHJ14060.1"/>
    <property type="molecule type" value="Genomic_DNA"/>
</dbReference>
<dbReference type="InterPro" id="IPR050396">
    <property type="entry name" value="Glycosyltr_51/Transpeptidase"/>
</dbReference>
<dbReference type="GO" id="GO:0009002">
    <property type="term" value="F:serine-type D-Ala-D-Ala carboxypeptidase activity"/>
    <property type="evidence" value="ECO:0007669"/>
    <property type="project" value="UniProtKB-EC"/>
</dbReference>
<keyword evidence="18" id="KW-0472">Membrane</keyword>
<comment type="similarity">
    <text evidence="4">In the C-terminal section; belongs to the transpeptidase family.</text>
</comment>
<keyword evidence="9" id="KW-0645">Protease</keyword>
<evidence type="ECO:0000313" key="27">
    <source>
        <dbReference type="EMBL" id="MCB5494592.1"/>
    </source>
</evidence>
<keyword evidence="21" id="KW-0961">Cell wall biogenesis/degradation</keyword>
<reference evidence="34" key="3">
    <citation type="journal article" date="2020" name="Cell Host Microbe">
        <title>Functional and Genomic Variation between Human-Derived Isolates of Lachnospiraceae Reveals Inter- and Intra-Species Diversity.</title>
        <authorList>
            <person name="Sorbara M.T."/>
            <person name="Littmann E.R."/>
            <person name="Fontana E."/>
            <person name="Moody T.U."/>
            <person name="Kohout C.E."/>
            <person name="Gjonbalaj M."/>
            <person name="Eaton V."/>
            <person name="Seok R."/>
            <person name="Leiner I.M."/>
            <person name="Pamer E.G."/>
        </authorList>
    </citation>
    <scope>NUCLEOTIDE SEQUENCE</scope>
    <source>
        <strain evidence="36">MSK.11.9</strain>
        <strain evidence="35">MSK.15.32</strain>
        <strain evidence="34">MSK.22.53</strain>
    </source>
</reference>
<keyword evidence="17" id="KW-1133">Transmembrane helix</keyword>
<evidence type="ECO:0000256" key="23">
    <source>
        <dbReference type="ARBA" id="ARBA00044770"/>
    </source>
</evidence>
<reference evidence="29" key="6">
    <citation type="submission" date="2022-11" db="EMBL/GenBank/DDBJ databases">
        <title>Temperate bacteriophages infecting mucin-degrading bacterium Ruminococcus gnavus from the human gut.</title>
        <authorList>
            <person name="Buttimer C."/>
        </authorList>
    </citation>
    <scope>NUCLEOTIDE SEQUENCE</scope>
    <source>
        <strain evidence="29">CCUG 49994</strain>
        <strain evidence="30">CCUG 52279</strain>
    </source>
</reference>
<evidence type="ECO:0000313" key="29">
    <source>
        <dbReference type="EMBL" id="MCZ0667835.1"/>
    </source>
</evidence>
<dbReference type="EMBL" id="JAAIRM010000007">
    <property type="protein sequence ID" value="NSI18863.1"/>
    <property type="molecule type" value="Genomic_DNA"/>
</dbReference>
<reference evidence="45 46" key="2">
    <citation type="submission" date="2018-08" db="EMBL/GenBank/DDBJ databases">
        <title>A genome reference for cultivated species of the human gut microbiota.</title>
        <authorList>
            <person name="Zou Y."/>
            <person name="Xue W."/>
            <person name="Luo G."/>
        </authorList>
    </citation>
    <scope>NUCLEOTIDE SEQUENCE [LARGE SCALE GENOMIC DNA]</scope>
    <source>
        <strain evidence="39 46">AF19-16AC</strain>
        <strain evidence="43 48">AM12-54</strain>
        <strain evidence="42 47">AM21-18</strain>
        <strain evidence="41 50">AM22-7AC</strain>
        <strain evidence="40 49">AM32-6</strain>
        <strain evidence="38 45">TF01-20-2</strain>
    </source>
</reference>
<dbReference type="Proteomes" id="UP001211731">
    <property type="component" value="Unassembled WGS sequence"/>
</dbReference>
<dbReference type="RefSeq" id="WP_004840829.1">
    <property type="nucleotide sequence ID" value="NZ_AP031446.1"/>
</dbReference>
<comment type="pathway">
    <text evidence="3">Cell wall biogenesis; peptidoglycan biosynthesis.</text>
</comment>
<keyword evidence="13" id="KW-0378">Hydrolase</keyword>
<evidence type="ECO:0000256" key="20">
    <source>
        <dbReference type="ARBA" id="ARBA00023268"/>
    </source>
</evidence>
<dbReference type="EMBL" id="QRIS01000004">
    <property type="protein sequence ID" value="RHG87511.1"/>
    <property type="molecule type" value="Genomic_DNA"/>
</dbReference>
<evidence type="ECO:0000313" key="48">
    <source>
        <dbReference type="Proteomes" id="UP000283992"/>
    </source>
</evidence>
<comment type="subcellular location">
    <subcellularLocation>
        <location evidence="2">Cell membrane</location>
        <topology evidence="2">Single-pass type II membrane protein</topology>
    </subcellularLocation>
</comment>
<evidence type="ECO:0000256" key="16">
    <source>
        <dbReference type="ARBA" id="ARBA00022984"/>
    </source>
</evidence>
<dbReference type="GO" id="GO:0008360">
    <property type="term" value="P:regulation of cell shape"/>
    <property type="evidence" value="ECO:0007669"/>
    <property type="project" value="UniProtKB-KW"/>
</dbReference>
<evidence type="ECO:0000313" key="28">
    <source>
        <dbReference type="EMBL" id="MCB5617605.1"/>
    </source>
</evidence>
<evidence type="ECO:0000256" key="15">
    <source>
        <dbReference type="ARBA" id="ARBA00022968"/>
    </source>
</evidence>
<evidence type="ECO:0000256" key="1">
    <source>
        <dbReference type="ARBA" id="ARBA00002624"/>
    </source>
</evidence>
<dbReference type="EMBL" id="JAPRBD010000001">
    <property type="protein sequence ID" value="MCZ0688644.1"/>
    <property type="molecule type" value="Genomic_DNA"/>
</dbReference>
<dbReference type="FunFam" id="1.10.3810.10:FF:000001">
    <property type="entry name" value="Penicillin-binding protein 1A"/>
    <property type="match status" value="1"/>
</dbReference>
<evidence type="ECO:0000313" key="36">
    <source>
        <dbReference type="EMBL" id="NSI63991.1"/>
    </source>
</evidence>
<evidence type="ECO:0000256" key="19">
    <source>
        <dbReference type="ARBA" id="ARBA00023251"/>
    </source>
</evidence>
<keyword evidence="15" id="KW-0735">Signal-anchor</keyword>
<evidence type="ECO:0000313" key="39">
    <source>
        <dbReference type="EMBL" id="RGT41366.1"/>
    </source>
</evidence>
<evidence type="ECO:0000313" key="37">
    <source>
        <dbReference type="EMBL" id="PLT77585.1"/>
    </source>
</evidence>
<dbReference type="EMBL" id="JAQMLA010000004">
    <property type="protein sequence ID" value="MDB8685527.1"/>
    <property type="molecule type" value="Genomic_DNA"/>
</dbReference>
<dbReference type="EMBL" id="QRWQ01000002">
    <property type="protein sequence ID" value="RGT41366.1"/>
    <property type="molecule type" value="Genomic_DNA"/>
</dbReference>
<keyword evidence="14" id="KW-0133">Cell shape</keyword>
<evidence type="ECO:0000313" key="31">
    <source>
        <dbReference type="EMBL" id="MDB8685527.1"/>
    </source>
</evidence>
<dbReference type="Gene3D" id="1.10.3810.10">
    <property type="entry name" value="Biosynthetic peptidoglycan transglycosylase-like"/>
    <property type="match status" value="1"/>
</dbReference>
<dbReference type="GO" id="GO:0006508">
    <property type="term" value="P:proteolysis"/>
    <property type="evidence" value="ECO:0007669"/>
    <property type="project" value="UniProtKB-KW"/>
</dbReference>
<dbReference type="STRING" id="33038.GCA_900067245_00335"/>
<evidence type="ECO:0000313" key="47">
    <source>
        <dbReference type="Proteomes" id="UP000283981"/>
    </source>
</evidence>
<evidence type="ECO:0000313" key="34">
    <source>
        <dbReference type="EMBL" id="NSI18863.1"/>
    </source>
</evidence>